<evidence type="ECO:0000313" key="1">
    <source>
        <dbReference type="EMBL" id="KAK1868037.1"/>
    </source>
</evidence>
<gene>
    <name evidence="1" type="ORF">I4F81_010534</name>
</gene>
<organism evidence="1 2">
    <name type="scientific">Pyropia yezoensis</name>
    <name type="common">Susabi-nori</name>
    <name type="synonym">Porphyra yezoensis</name>
    <dbReference type="NCBI Taxonomy" id="2788"/>
    <lineage>
        <taxon>Eukaryota</taxon>
        <taxon>Rhodophyta</taxon>
        <taxon>Bangiophyceae</taxon>
        <taxon>Bangiales</taxon>
        <taxon>Bangiaceae</taxon>
        <taxon>Pyropia</taxon>
    </lineage>
</organism>
<protein>
    <submittedName>
        <fullName evidence="1">Uncharacterized protein</fullName>
    </submittedName>
</protein>
<reference evidence="1" key="1">
    <citation type="submission" date="2019-11" db="EMBL/GenBank/DDBJ databases">
        <title>Nori genome reveals adaptations in red seaweeds to the harsh intertidal environment.</title>
        <authorList>
            <person name="Wang D."/>
            <person name="Mao Y."/>
        </authorList>
    </citation>
    <scope>NUCLEOTIDE SEQUENCE</scope>
    <source>
        <tissue evidence="1">Gametophyte</tissue>
    </source>
</reference>
<evidence type="ECO:0000313" key="2">
    <source>
        <dbReference type="Proteomes" id="UP000798662"/>
    </source>
</evidence>
<dbReference type="EMBL" id="CM020620">
    <property type="protein sequence ID" value="KAK1868037.1"/>
    <property type="molecule type" value="Genomic_DNA"/>
</dbReference>
<accession>A0ACC3CCZ8</accession>
<proteinExistence type="predicted"/>
<sequence>MAPSPTDPSDPTWALALSKCSLCGQEFERSTELKKHMVTDHGASRPYMCVHCCNRYVTQNQLRDHVAAVHEKKRPFRCLIG</sequence>
<keyword evidence="2" id="KW-1185">Reference proteome</keyword>
<comment type="caution">
    <text evidence="1">The sequence shown here is derived from an EMBL/GenBank/DDBJ whole genome shotgun (WGS) entry which is preliminary data.</text>
</comment>
<name>A0ACC3CCZ8_PYRYE</name>
<dbReference type="Proteomes" id="UP000798662">
    <property type="component" value="Chromosome 3"/>
</dbReference>